<reference evidence="1" key="1">
    <citation type="submission" date="2023-03" db="EMBL/GenBank/DDBJ databases">
        <authorList>
            <person name="Cremers G."/>
            <person name="Picone N."/>
        </authorList>
    </citation>
    <scope>NUCLEOTIDE SEQUENCE</scope>
    <source>
        <strain evidence="1">Sample_alias</strain>
    </source>
</reference>
<keyword evidence="2" id="KW-1185">Reference proteome</keyword>
<organism evidence="1 2">
    <name type="scientific">Candidatus Methylacidiphilum fumarolicum</name>
    <dbReference type="NCBI Taxonomy" id="591154"/>
    <lineage>
        <taxon>Bacteria</taxon>
        <taxon>Pseudomonadati</taxon>
        <taxon>Verrucomicrobiota</taxon>
        <taxon>Methylacidiphilae</taxon>
        <taxon>Methylacidiphilales</taxon>
        <taxon>Methylacidiphilaceae</taxon>
        <taxon>Methylacidiphilum (ex Ratnadevi et al. 2023)</taxon>
    </lineage>
</organism>
<dbReference type="EMBL" id="OX458932">
    <property type="protein sequence ID" value="CAI9084479.1"/>
    <property type="molecule type" value="Genomic_DNA"/>
</dbReference>
<dbReference type="Proteomes" id="UP001161497">
    <property type="component" value="Chromosome"/>
</dbReference>
<proteinExistence type="predicted"/>
<evidence type="ECO:0000313" key="1">
    <source>
        <dbReference type="EMBL" id="CAI9084479.1"/>
    </source>
</evidence>
<gene>
    <name evidence="1" type="ORF">MFUM_0068</name>
</gene>
<protein>
    <submittedName>
        <fullName evidence="1">Uncharacterized protein</fullName>
    </submittedName>
</protein>
<evidence type="ECO:0000313" key="2">
    <source>
        <dbReference type="Proteomes" id="UP001161497"/>
    </source>
</evidence>
<sequence>MCRSGGLSFDFVIDQVETKKIENSQVISIPFGSPSQNKTCALAPLPADECSGAGSKHWSCKREG</sequence>
<accession>A0ABN8XDA7</accession>
<name>A0ABN8XDA7_9BACT</name>